<evidence type="ECO:0000259" key="2">
    <source>
        <dbReference type="Pfam" id="PF00462"/>
    </source>
</evidence>
<accession>K7MUS5</accession>
<dbReference type="EnsemblPlants" id="KRH01158">
    <property type="protein sequence ID" value="KRH01158"/>
    <property type="gene ID" value="GLYMA_18G258500"/>
</dbReference>
<dbReference type="Pfam" id="PF23733">
    <property type="entry name" value="GRXCR1-2_C"/>
    <property type="match status" value="1"/>
</dbReference>
<dbReference type="CDD" id="cd03031">
    <property type="entry name" value="GRX_GRX_like"/>
    <property type="match status" value="1"/>
</dbReference>
<proteinExistence type="predicted"/>
<dbReference type="SMR" id="K7MUS5"/>
<protein>
    <recommendedName>
        <fullName evidence="2">Glutaredoxin domain-containing protein</fullName>
    </recommendedName>
</protein>
<dbReference type="EMBL" id="CM000851">
    <property type="protein sequence ID" value="KRH01158.1"/>
    <property type="molecule type" value="Genomic_DNA"/>
</dbReference>
<dbReference type="FunFam" id="3.40.30.10:FF:000273">
    <property type="entry name" value="Glutaredoxin family protein"/>
    <property type="match status" value="1"/>
</dbReference>
<organism evidence="4">
    <name type="scientific">Glycine max</name>
    <name type="common">Soybean</name>
    <name type="synonym">Glycine hispida</name>
    <dbReference type="NCBI Taxonomy" id="3847"/>
    <lineage>
        <taxon>Eukaryota</taxon>
        <taxon>Viridiplantae</taxon>
        <taxon>Streptophyta</taxon>
        <taxon>Embryophyta</taxon>
        <taxon>Tracheophyta</taxon>
        <taxon>Spermatophyta</taxon>
        <taxon>Magnoliopsida</taxon>
        <taxon>eudicotyledons</taxon>
        <taxon>Gunneridae</taxon>
        <taxon>Pentapetalae</taxon>
        <taxon>rosids</taxon>
        <taxon>fabids</taxon>
        <taxon>Fabales</taxon>
        <taxon>Fabaceae</taxon>
        <taxon>Papilionoideae</taxon>
        <taxon>50 kb inversion clade</taxon>
        <taxon>NPAAA clade</taxon>
        <taxon>indigoferoid/millettioid clade</taxon>
        <taxon>Phaseoleae</taxon>
        <taxon>Glycine</taxon>
        <taxon>Glycine subgen. Soja</taxon>
    </lineage>
</organism>
<dbReference type="OMA" id="GQEKRCR"/>
<dbReference type="Proteomes" id="UP000008827">
    <property type="component" value="Chromosome 18"/>
</dbReference>
<dbReference type="InterPro" id="IPR002109">
    <property type="entry name" value="Glutaredoxin"/>
</dbReference>
<feature type="region of interest" description="Disordered" evidence="1">
    <location>
        <begin position="247"/>
        <end position="275"/>
    </location>
</feature>
<dbReference type="eggNOG" id="KOG2824">
    <property type="taxonomic scope" value="Eukaryota"/>
</dbReference>
<sequence>MGCASSKQKKCRRCNAPYSPAPRSYSMHVHHPPLAEGDSYHVVALTSTTLGTLKLNSPAPTQNFANCDHDFKLSNGKVGNAESFRFDSESFVQRLEEKEKEKKSEVLEKDKKEEFSMGLIEAKTWSNMIEQKLPKVFPKTPIRTPPGEPETINTWELMEGLEDTTTPFRSPSHFRSFSFDFNGGDDVGVGDGGVDVDVDVDPPKMSVVASPKPMWLLMTEEESRLNPEISDFDPEVISSFRKSLQQLSPDSPFHLQPAPPGDEEDKHGTKKGSPFEENEFVVDDVKVDDPCGKDKVVLYFTSLRGVRKTYEACCQVRMILKGLGVRVDERDVSMHSGFKEELKELLGDGYGSLGLPRVFLGGNYIGGAEEIQRLHEDGKLEKLLVCCEKIEDSVGGDGGGGVCEACGDIRFVPCETCCGSCKIYYTGDEEDEEEYVDGEVGECGFQRCPDCNENGLIRCPMCCC</sequence>
<dbReference type="Gramene" id="KRH01158">
    <property type="protein sequence ID" value="KRH01158"/>
    <property type="gene ID" value="GLYMA_18G258500"/>
</dbReference>
<dbReference type="RefSeq" id="XP_006602913.1">
    <property type="nucleotide sequence ID" value="XM_006602850.4"/>
</dbReference>
<dbReference type="AlphaFoldDB" id="K7MUS5"/>
<reference evidence="3" key="3">
    <citation type="submission" date="2018-07" db="EMBL/GenBank/DDBJ databases">
        <title>WGS assembly of Glycine max.</title>
        <authorList>
            <person name="Schmutz J."/>
            <person name="Cannon S."/>
            <person name="Schlueter J."/>
            <person name="Ma J."/>
            <person name="Mitros T."/>
            <person name="Nelson W."/>
            <person name="Hyten D."/>
            <person name="Song Q."/>
            <person name="Thelen J."/>
            <person name="Cheng J."/>
            <person name="Xu D."/>
            <person name="Hellsten U."/>
            <person name="May G."/>
            <person name="Yu Y."/>
            <person name="Sakurai T."/>
            <person name="Umezawa T."/>
            <person name="Bhattacharyya M."/>
            <person name="Sandhu D."/>
            <person name="Valliyodan B."/>
            <person name="Lindquist E."/>
            <person name="Peto M."/>
            <person name="Grant D."/>
            <person name="Shu S."/>
            <person name="Goodstein D."/>
            <person name="Barry K."/>
            <person name="Futrell-Griggs M."/>
            <person name="Abernathy B."/>
            <person name="Du J."/>
            <person name="Tian Z."/>
            <person name="Zhu L."/>
            <person name="Gill N."/>
            <person name="Joshi T."/>
            <person name="Libault M."/>
            <person name="Sethuraman A."/>
            <person name="Zhang X."/>
            <person name="Shinozaki K."/>
            <person name="Nguyen H."/>
            <person name="Wing R."/>
            <person name="Cregan P."/>
            <person name="Specht J."/>
            <person name="Grimwood J."/>
            <person name="Rokhsar D."/>
            <person name="Stacey G."/>
            <person name="Shoemaker R."/>
            <person name="Jackson S."/>
        </authorList>
    </citation>
    <scope>NUCLEOTIDE SEQUENCE</scope>
    <source>
        <tissue evidence="3">Callus</tissue>
    </source>
</reference>
<name>K7MUS5_SOYBN</name>
<dbReference type="SUPFAM" id="SSF52833">
    <property type="entry name" value="Thioredoxin-like"/>
    <property type="match status" value="1"/>
</dbReference>
<dbReference type="OrthoDB" id="423313at2759"/>
<keyword evidence="5" id="KW-1185">Reference proteome</keyword>
<evidence type="ECO:0000313" key="5">
    <source>
        <dbReference type="Proteomes" id="UP000008827"/>
    </source>
</evidence>
<dbReference type="InterPro" id="IPR036249">
    <property type="entry name" value="Thioredoxin-like_sf"/>
</dbReference>
<evidence type="ECO:0000313" key="4">
    <source>
        <dbReference type="EnsemblPlants" id="KRH01158"/>
    </source>
</evidence>
<dbReference type="PANTHER" id="PTHR45669:SF30">
    <property type="entry name" value="OS04G0641300 PROTEIN"/>
    <property type="match status" value="1"/>
</dbReference>
<dbReference type="Gene3D" id="3.40.30.10">
    <property type="entry name" value="Glutaredoxin"/>
    <property type="match status" value="1"/>
</dbReference>
<dbReference type="PaxDb" id="3847-GLYMA18G49301.1"/>
<reference evidence="4" key="2">
    <citation type="submission" date="2018-02" db="UniProtKB">
        <authorList>
            <consortium name="EnsemblPlants"/>
        </authorList>
    </citation>
    <scope>IDENTIFICATION</scope>
    <source>
        <strain evidence="4">Williams 82</strain>
    </source>
</reference>
<evidence type="ECO:0000256" key="1">
    <source>
        <dbReference type="SAM" id="MobiDB-lite"/>
    </source>
</evidence>
<dbReference type="Pfam" id="PF00462">
    <property type="entry name" value="Glutaredoxin"/>
    <property type="match status" value="1"/>
</dbReference>
<dbReference type="STRING" id="3847.K7MUS5"/>
<dbReference type="PROSITE" id="PS51354">
    <property type="entry name" value="GLUTAREDOXIN_2"/>
    <property type="match status" value="1"/>
</dbReference>
<dbReference type="GeneID" id="100783996"/>
<dbReference type="KEGG" id="gmx:100783996"/>
<evidence type="ECO:0000313" key="3">
    <source>
        <dbReference type="EMBL" id="KRH01158.1"/>
    </source>
</evidence>
<dbReference type="PANTHER" id="PTHR45669">
    <property type="entry name" value="GLUTAREDOXIN DOMAIN-CONTAINING CYSTEINE-RICH PROTEIN CG12206-RELATED"/>
    <property type="match status" value="1"/>
</dbReference>
<dbReference type="HOGENOM" id="CLU_029893_0_0_1"/>
<feature type="domain" description="Glutaredoxin" evidence="2">
    <location>
        <begin position="297"/>
        <end position="365"/>
    </location>
</feature>
<reference evidence="3 4" key="1">
    <citation type="journal article" date="2010" name="Nature">
        <title>Genome sequence of the palaeopolyploid soybean.</title>
        <authorList>
            <person name="Schmutz J."/>
            <person name="Cannon S.B."/>
            <person name="Schlueter J."/>
            <person name="Ma J."/>
            <person name="Mitros T."/>
            <person name="Nelson W."/>
            <person name="Hyten D.L."/>
            <person name="Song Q."/>
            <person name="Thelen J.J."/>
            <person name="Cheng J."/>
            <person name="Xu D."/>
            <person name="Hellsten U."/>
            <person name="May G.D."/>
            <person name="Yu Y."/>
            <person name="Sakurai T."/>
            <person name="Umezawa T."/>
            <person name="Bhattacharyya M.K."/>
            <person name="Sandhu D."/>
            <person name="Valliyodan B."/>
            <person name="Lindquist E."/>
            <person name="Peto M."/>
            <person name="Grant D."/>
            <person name="Shu S."/>
            <person name="Goodstein D."/>
            <person name="Barry K."/>
            <person name="Futrell-Griggs M."/>
            <person name="Abernathy B."/>
            <person name="Du J."/>
            <person name="Tian Z."/>
            <person name="Zhu L."/>
            <person name="Gill N."/>
            <person name="Joshi T."/>
            <person name="Libault M."/>
            <person name="Sethuraman A."/>
            <person name="Zhang X.-C."/>
            <person name="Shinozaki K."/>
            <person name="Nguyen H.T."/>
            <person name="Wing R.A."/>
            <person name="Cregan P."/>
            <person name="Specht J."/>
            <person name="Grimwood J."/>
            <person name="Rokhsar D."/>
            <person name="Stacey G."/>
            <person name="Shoemaker R.C."/>
            <person name="Jackson S.A."/>
        </authorList>
    </citation>
    <scope>NUCLEOTIDE SEQUENCE [LARGE SCALE GENOMIC DNA]</scope>
    <source>
        <strain evidence="4">cv. Williams 82</strain>
        <tissue evidence="3">Callus</tissue>
    </source>
</reference>
<gene>
    <name evidence="4" type="primary">LOC100783996</name>
    <name evidence="3" type="ORF">GLYMA_18G258500</name>
</gene>